<dbReference type="GO" id="GO:0006355">
    <property type="term" value="P:regulation of DNA-templated transcription"/>
    <property type="evidence" value="ECO:0007669"/>
    <property type="project" value="InterPro"/>
</dbReference>
<dbReference type="AlphaFoldDB" id="A0AAW1SKY0"/>
<dbReference type="GO" id="GO:0005737">
    <property type="term" value="C:cytoplasm"/>
    <property type="evidence" value="ECO:0007669"/>
    <property type="project" value="UniProtKB-SubCell"/>
</dbReference>
<dbReference type="Proteomes" id="UP001485043">
    <property type="component" value="Unassembled WGS sequence"/>
</dbReference>
<keyword evidence="7" id="KW-0805">Transcription regulation</keyword>
<feature type="domain" description="Zinc-finger" evidence="11">
    <location>
        <begin position="1"/>
        <end position="56"/>
    </location>
</feature>
<dbReference type="PANTHER" id="PTHR31169:SF8">
    <property type="entry name" value="ZINC-FINGER DOMAIN OF MONOAMINE-OXIDASE A REPRESSOR R1 PROTEIN"/>
    <property type="match status" value="1"/>
</dbReference>
<evidence type="ECO:0000256" key="4">
    <source>
        <dbReference type="ARBA" id="ARBA00022499"/>
    </source>
</evidence>
<dbReference type="Pfam" id="PF10497">
    <property type="entry name" value="zf-4CXXC_R1"/>
    <property type="match status" value="1"/>
</dbReference>
<keyword evidence="8" id="KW-0804">Transcription</keyword>
<evidence type="ECO:0000256" key="7">
    <source>
        <dbReference type="ARBA" id="ARBA00023015"/>
    </source>
</evidence>
<proteinExistence type="predicted"/>
<keyword evidence="6" id="KW-0832">Ubl conjugation</keyword>
<evidence type="ECO:0000256" key="6">
    <source>
        <dbReference type="ARBA" id="ARBA00022843"/>
    </source>
</evidence>
<evidence type="ECO:0000256" key="5">
    <source>
        <dbReference type="ARBA" id="ARBA00022553"/>
    </source>
</evidence>
<evidence type="ECO:0000256" key="2">
    <source>
        <dbReference type="ARBA" id="ARBA00004496"/>
    </source>
</evidence>
<reference evidence="12 13" key="1">
    <citation type="journal article" date="2024" name="Nat. Commun.">
        <title>Phylogenomics reveals the evolutionary origins of lichenization in chlorophyte algae.</title>
        <authorList>
            <person name="Puginier C."/>
            <person name="Libourel C."/>
            <person name="Otte J."/>
            <person name="Skaloud P."/>
            <person name="Haon M."/>
            <person name="Grisel S."/>
            <person name="Petersen M."/>
            <person name="Berrin J.G."/>
            <person name="Delaux P.M."/>
            <person name="Dal Grande F."/>
            <person name="Keller J."/>
        </authorList>
    </citation>
    <scope>NUCLEOTIDE SEQUENCE [LARGE SCALE GENOMIC DNA]</scope>
    <source>
        <strain evidence="12 13">SAG 2523</strain>
    </source>
</reference>
<keyword evidence="3" id="KW-0963">Cytoplasm</keyword>
<name>A0AAW1SKY0_9CHLO</name>
<keyword evidence="13" id="KW-1185">Reference proteome</keyword>
<keyword evidence="9" id="KW-0539">Nucleus</keyword>
<dbReference type="EMBL" id="JALJOV010001481">
    <property type="protein sequence ID" value="KAK9847256.1"/>
    <property type="molecule type" value="Genomic_DNA"/>
</dbReference>
<evidence type="ECO:0000259" key="11">
    <source>
        <dbReference type="Pfam" id="PF10497"/>
    </source>
</evidence>
<evidence type="ECO:0000256" key="3">
    <source>
        <dbReference type="ARBA" id="ARBA00022490"/>
    </source>
</evidence>
<dbReference type="GO" id="GO:0005634">
    <property type="term" value="C:nucleus"/>
    <property type="evidence" value="ECO:0007669"/>
    <property type="project" value="UniProtKB-SubCell"/>
</dbReference>
<evidence type="ECO:0000256" key="9">
    <source>
        <dbReference type="ARBA" id="ARBA00023242"/>
    </source>
</evidence>
<evidence type="ECO:0000256" key="8">
    <source>
        <dbReference type="ARBA" id="ARBA00023163"/>
    </source>
</evidence>
<keyword evidence="4" id="KW-1017">Isopeptide bond</keyword>
<evidence type="ECO:0000256" key="1">
    <source>
        <dbReference type="ARBA" id="ARBA00004123"/>
    </source>
</evidence>
<dbReference type="PANTHER" id="PTHR31169">
    <property type="entry name" value="OS05G0300700 PROTEIN"/>
    <property type="match status" value="1"/>
</dbReference>
<evidence type="ECO:0000256" key="10">
    <source>
        <dbReference type="SAM" id="MobiDB-lite"/>
    </source>
</evidence>
<organism evidence="12 13">
    <name type="scientific">Apatococcus fuscideae</name>
    <dbReference type="NCBI Taxonomy" id="2026836"/>
    <lineage>
        <taxon>Eukaryota</taxon>
        <taxon>Viridiplantae</taxon>
        <taxon>Chlorophyta</taxon>
        <taxon>core chlorophytes</taxon>
        <taxon>Trebouxiophyceae</taxon>
        <taxon>Chlorellales</taxon>
        <taxon>Chlorellaceae</taxon>
        <taxon>Apatococcus</taxon>
    </lineage>
</organism>
<feature type="region of interest" description="Disordered" evidence="10">
    <location>
        <begin position="92"/>
        <end position="114"/>
    </location>
</feature>
<keyword evidence="5" id="KW-0597">Phosphoprotein</keyword>
<dbReference type="InterPro" id="IPR040221">
    <property type="entry name" value="CDCA7/CDA7L"/>
</dbReference>
<comment type="caution">
    <text evidence="12">The sequence shown here is derived from an EMBL/GenBank/DDBJ whole genome shotgun (WGS) entry which is preliminary data.</text>
</comment>
<gene>
    <name evidence="12" type="ORF">WJX84_007655</name>
</gene>
<sequence length="526" mass="58642">MGENIHEVIRNRDWRCPCCRGICNCSSPRCCRLLSQLHPTGQLRDEARNMGFKSVIKHPGASSQPQALPEEGFCRMGKWPMTPLTARILASRTTQVPMRPPPRRPPSARTNAQQGTVLHQMACCTAKEDFRDMLRILTRNIMEPIKVSTSLKLQPEEPEVETYLTSQSELRNAVAFLLRAAELLDPDEVKFDITRLIFNQEPFASFKDSDVNAKAILFNGTFHLMDICLRRQFNDHVHQVAVGALTMLEQVAAEHEALAGMRERTLSIGQPVNIDSLTLPAASTMEQLHSHFITIRAACEADHNLLLMMLRHIEGTWADGCDELLSLVGPQLISLLDSDRAIEAQVRVEVLHALASALIRASQATRGVQRALAAVLLEHAVPKLEALVEVLAHTWGLLVLTGLRTWSDLLQISTKPFPWGTFWKHANPPYRHLHTCFIASALVEVPDATADRSTCLHVLHDWLCAMLDSSGRHGAHFLTQVLASNPHTAPFFVQTTPVEIVKDAMGQARARIVRQVMDAAAARYQV</sequence>
<evidence type="ECO:0000313" key="13">
    <source>
        <dbReference type="Proteomes" id="UP001485043"/>
    </source>
</evidence>
<protein>
    <recommendedName>
        <fullName evidence="11">Zinc-finger domain-containing protein</fullName>
    </recommendedName>
</protein>
<evidence type="ECO:0000313" key="12">
    <source>
        <dbReference type="EMBL" id="KAK9847256.1"/>
    </source>
</evidence>
<dbReference type="InterPro" id="IPR018866">
    <property type="entry name" value="Znf-4CXXC_R1"/>
</dbReference>
<comment type="subcellular location">
    <subcellularLocation>
        <location evidence="2">Cytoplasm</location>
    </subcellularLocation>
    <subcellularLocation>
        <location evidence="1">Nucleus</location>
    </subcellularLocation>
</comment>
<accession>A0AAW1SKY0</accession>